<protein>
    <submittedName>
        <fullName evidence="2">Uncharacterized protein</fullName>
    </submittedName>
</protein>
<evidence type="ECO:0000313" key="2">
    <source>
        <dbReference type="EMBL" id="GCB84285.1"/>
    </source>
</evidence>
<organism evidence="2 3">
    <name type="scientific">Scyliorhinus torazame</name>
    <name type="common">Cloudy catshark</name>
    <name type="synonym">Catulus torazame</name>
    <dbReference type="NCBI Taxonomy" id="75743"/>
    <lineage>
        <taxon>Eukaryota</taxon>
        <taxon>Metazoa</taxon>
        <taxon>Chordata</taxon>
        <taxon>Craniata</taxon>
        <taxon>Vertebrata</taxon>
        <taxon>Chondrichthyes</taxon>
        <taxon>Elasmobranchii</taxon>
        <taxon>Galeomorphii</taxon>
        <taxon>Galeoidea</taxon>
        <taxon>Carcharhiniformes</taxon>
        <taxon>Scyliorhinidae</taxon>
        <taxon>Scyliorhinus</taxon>
    </lineage>
</organism>
<dbReference type="Proteomes" id="UP000288216">
    <property type="component" value="Unassembled WGS sequence"/>
</dbReference>
<feature type="non-terminal residue" evidence="2">
    <location>
        <position position="43"/>
    </location>
</feature>
<feature type="region of interest" description="Disordered" evidence="1">
    <location>
        <begin position="1"/>
        <end position="43"/>
    </location>
</feature>
<sequence>LRELRENVSQEHKSLKQKELADGPKASYGYGGTFGVQDDRMDK</sequence>
<dbReference type="PROSITE" id="PS51090">
    <property type="entry name" value="CORTACTIN"/>
    <property type="match status" value="1"/>
</dbReference>
<name>A0A401QFX1_SCYTO</name>
<feature type="non-terminal residue" evidence="2">
    <location>
        <position position="1"/>
    </location>
</feature>
<gene>
    <name evidence="2" type="ORF">scyTo_0025006</name>
</gene>
<dbReference type="AlphaFoldDB" id="A0A401QFX1"/>
<accession>A0A401QFX1</accession>
<proteinExistence type="predicted"/>
<dbReference type="OrthoDB" id="5971719at2759"/>
<reference evidence="2 3" key="1">
    <citation type="journal article" date="2018" name="Nat. Ecol. Evol.">
        <title>Shark genomes provide insights into elasmobranch evolution and the origin of vertebrates.</title>
        <authorList>
            <person name="Hara Y"/>
            <person name="Yamaguchi K"/>
            <person name="Onimaru K"/>
            <person name="Kadota M"/>
            <person name="Koyanagi M"/>
            <person name="Keeley SD"/>
            <person name="Tatsumi K"/>
            <person name="Tanaka K"/>
            <person name="Motone F"/>
            <person name="Kageyama Y"/>
            <person name="Nozu R"/>
            <person name="Adachi N"/>
            <person name="Nishimura O"/>
            <person name="Nakagawa R"/>
            <person name="Tanegashima C"/>
            <person name="Kiyatake I"/>
            <person name="Matsumoto R"/>
            <person name="Murakumo K"/>
            <person name="Nishida K"/>
            <person name="Terakita A"/>
            <person name="Kuratani S"/>
            <person name="Sato K"/>
            <person name="Hyodo S Kuraku.S."/>
        </authorList>
    </citation>
    <scope>NUCLEOTIDE SEQUENCE [LARGE SCALE GENOMIC DNA]</scope>
</reference>
<evidence type="ECO:0000313" key="3">
    <source>
        <dbReference type="Proteomes" id="UP000288216"/>
    </source>
</evidence>
<evidence type="ECO:0000256" key="1">
    <source>
        <dbReference type="SAM" id="MobiDB-lite"/>
    </source>
</evidence>
<dbReference type="InterPro" id="IPR003134">
    <property type="entry name" value="Hs1_Cortactin"/>
</dbReference>
<keyword evidence="3" id="KW-1185">Reference proteome</keyword>
<dbReference type="EMBL" id="BFAA01066687">
    <property type="protein sequence ID" value="GCB84285.1"/>
    <property type="molecule type" value="Genomic_DNA"/>
</dbReference>
<comment type="caution">
    <text evidence="2">The sequence shown here is derived from an EMBL/GenBank/DDBJ whole genome shotgun (WGS) entry which is preliminary data.</text>
</comment>
<dbReference type="STRING" id="75743.A0A401QFX1"/>
<feature type="compositionally biased region" description="Basic and acidic residues" evidence="1">
    <location>
        <begin position="1"/>
        <end position="22"/>
    </location>
</feature>